<evidence type="ECO:0000256" key="2">
    <source>
        <dbReference type="ARBA" id="ARBA00022723"/>
    </source>
</evidence>
<dbReference type="SMART" id="SM00066">
    <property type="entry name" value="GAL4"/>
    <property type="match status" value="1"/>
</dbReference>
<dbReference type="InterPro" id="IPR007219">
    <property type="entry name" value="XnlR_reg_dom"/>
</dbReference>
<keyword evidence="3" id="KW-0805">Transcription regulation</keyword>
<feature type="domain" description="Zn(2)-C6 fungal-type" evidence="8">
    <location>
        <begin position="5"/>
        <end position="37"/>
    </location>
</feature>
<evidence type="ECO:0000313" key="10">
    <source>
        <dbReference type="Proteomes" id="UP000275385"/>
    </source>
</evidence>
<dbReference type="InterPro" id="IPR001138">
    <property type="entry name" value="Zn2Cys6_DnaBD"/>
</dbReference>
<dbReference type="GO" id="GO:0008270">
    <property type="term" value="F:zinc ion binding"/>
    <property type="evidence" value="ECO:0007669"/>
    <property type="project" value="InterPro"/>
</dbReference>
<dbReference type="Pfam" id="PF04082">
    <property type="entry name" value="Fungal_trans"/>
    <property type="match status" value="1"/>
</dbReference>
<dbReference type="Proteomes" id="UP000275385">
    <property type="component" value="Unassembled WGS sequence"/>
</dbReference>
<organism evidence="9 10">
    <name type="scientific">Coniochaeta pulveracea</name>
    <dbReference type="NCBI Taxonomy" id="177199"/>
    <lineage>
        <taxon>Eukaryota</taxon>
        <taxon>Fungi</taxon>
        <taxon>Dikarya</taxon>
        <taxon>Ascomycota</taxon>
        <taxon>Pezizomycotina</taxon>
        <taxon>Sordariomycetes</taxon>
        <taxon>Sordariomycetidae</taxon>
        <taxon>Coniochaetales</taxon>
        <taxon>Coniochaetaceae</taxon>
        <taxon>Coniochaeta</taxon>
    </lineage>
</organism>
<evidence type="ECO:0000259" key="8">
    <source>
        <dbReference type="PROSITE" id="PS50048"/>
    </source>
</evidence>
<dbReference type="PANTHER" id="PTHR31845:SF21">
    <property type="entry name" value="REGULATORY PROTEIN LEU3"/>
    <property type="match status" value="1"/>
</dbReference>
<evidence type="ECO:0000256" key="3">
    <source>
        <dbReference type="ARBA" id="ARBA00023015"/>
    </source>
</evidence>
<feature type="compositionally biased region" description="Low complexity" evidence="7">
    <location>
        <begin position="65"/>
        <end position="79"/>
    </location>
</feature>
<evidence type="ECO:0000256" key="1">
    <source>
        <dbReference type="ARBA" id="ARBA00004123"/>
    </source>
</evidence>
<dbReference type="GO" id="GO:0005634">
    <property type="term" value="C:nucleus"/>
    <property type="evidence" value="ECO:0007669"/>
    <property type="project" value="UniProtKB-SubCell"/>
</dbReference>
<evidence type="ECO:0000256" key="4">
    <source>
        <dbReference type="ARBA" id="ARBA00023125"/>
    </source>
</evidence>
<keyword evidence="4" id="KW-0238">DNA-binding</keyword>
<dbReference type="PROSITE" id="PS50048">
    <property type="entry name" value="ZN2_CY6_FUNGAL_2"/>
    <property type="match status" value="1"/>
</dbReference>
<gene>
    <name evidence="9" type="ORF">DL546_005195</name>
</gene>
<comment type="caution">
    <text evidence="9">The sequence shown here is derived from an EMBL/GenBank/DDBJ whole genome shotgun (WGS) entry which is preliminary data.</text>
</comment>
<dbReference type="Pfam" id="PF00172">
    <property type="entry name" value="Zn_clus"/>
    <property type="match status" value="1"/>
</dbReference>
<dbReference type="CDD" id="cd00067">
    <property type="entry name" value="GAL4"/>
    <property type="match status" value="1"/>
</dbReference>
<keyword evidence="10" id="KW-1185">Reference proteome</keyword>
<evidence type="ECO:0000256" key="7">
    <source>
        <dbReference type="SAM" id="MobiDB-lite"/>
    </source>
</evidence>
<dbReference type="Gene3D" id="4.10.240.10">
    <property type="entry name" value="Zn(2)-C6 fungal-type DNA-binding domain"/>
    <property type="match status" value="1"/>
</dbReference>
<dbReference type="GO" id="GO:0000976">
    <property type="term" value="F:transcription cis-regulatory region binding"/>
    <property type="evidence" value="ECO:0007669"/>
    <property type="project" value="TreeGrafter"/>
</dbReference>
<evidence type="ECO:0000256" key="5">
    <source>
        <dbReference type="ARBA" id="ARBA00023163"/>
    </source>
</evidence>
<dbReference type="InterPro" id="IPR036864">
    <property type="entry name" value="Zn2-C6_fun-type_DNA-bd_sf"/>
</dbReference>
<dbReference type="AlphaFoldDB" id="A0A420Y2C4"/>
<dbReference type="InterPro" id="IPR051089">
    <property type="entry name" value="prtT"/>
</dbReference>
<comment type="subcellular location">
    <subcellularLocation>
        <location evidence="1">Nucleus</location>
    </subcellularLocation>
</comment>
<dbReference type="GO" id="GO:0006351">
    <property type="term" value="P:DNA-templated transcription"/>
    <property type="evidence" value="ECO:0007669"/>
    <property type="project" value="InterPro"/>
</dbReference>
<protein>
    <recommendedName>
        <fullName evidence="8">Zn(2)-C6 fungal-type domain-containing protein</fullName>
    </recommendedName>
</protein>
<dbReference type="PANTHER" id="PTHR31845">
    <property type="entry name" value="FINGER DOMAIN PROTEIN, PUTATIVE-RELATED"/>
    <property type="match status" value="1"/>
</dbReference>
<dbReference type="EMBL" id="QVQW01000063">
    <property type="protein sequence ID" value="RKU42025.1"/>
    <property type="molecule type" value="Genomic_DNA"/>
</dbReference>
<dbReference type="STRING" id="177199.A0A420Y2C4"/>
<evidence type="ECO:0000313" key="9">
    <source>
        <dbReference type="EMBL" id="RKU42025.1"/>
    </source>
</evidence>
<keyword evidence="6" id="KW-0539">Nucleus</keyword>
<dbReference type="CDD" id="cd12148">
    <property type="entry name" value="fungal_TF_MHR"/>
    <property type="match status" value="1"/>
</dbReference>
<keyword evidence="2" id="KW-0479">Metal-binding</keyword>
<proteinExistence type="predicted"/>
<accession>A0A420Y2C4</accession>
<evidence type="ECO:0000256" key="6">
    <source>
        <dbReference type="ARBA" id="ARBA00023242"/>
    </source>
</evidence>
<dbReference type="SUPFAM" id="SSF57701">
    <property type="entry name" value="Zn2/Cys6 DNA-binding domain"/>
    <property type="match status" value="1"/>
</dbReference>
<feature type="region of interest" description="Disordered" evidence="7">
    <location>
        <begin position="62"/>
        <end position="83"/>
    </location>
</feature>
<dbReference type="GO" id="GO:0000981">
    <property type="term" value="F:DNA-binding transcription factor activity, RNA polymerase II-specific"/>
    <property type="evidence" value="ECO:0007669"/>
    <property type="project" value="InterPro"/>
</dbReference>
<dbReference type="PROSITE" id="PS00463">
    <property type="entry name" value="ZN2_CY6_FUNGAL_1"/>
    <property type="match status" value="1"/>
</dbReference>
<keyword evidence="5" id="KW-0804">Transcription</keyword>
<reference evidence="9 10" key="1">
    <citation type="submission" date="2018-08" db="EMBL/GenBank/DDBJ databases">
        <title>Draft genome of the lignicolous fungus Coniochaeta pulveracea.</title>
        <authorList>
            <person name="Borstlap C.J."/>
            <person name="De Witt R.N."/>
            <person name="Botha A."/>
            <person name="Volschenk H."/>
        </authorList>
    </citation>
    <scope>NUCLEOTIDE SEQUENCE [LARGE SCALE GENOMIC DNA]</scope>
    <source>
        <strain evidence="9 10">CAB683</strain>
    </source>
</reference>
<dbReference type="OrthoDB" id="3163292at2759"/>
<sequence>MKAKACTKCRQWKARCDAADGPGGCSRCRSLNLTCVFDASFKRMSKGRRLQQMSNEIQQLRQALSNPAASNASTSPQQSEDTITVTADPGAWETSNLLQATSEGTVTSPSLQLLQPLPASSMSMSVLPASLPGPYRTLGEVNLSGVQVERYFKTYFARHHPSLPFKVSSESPDEVFSRSPLLFWVICAVASSWKQQSQLAPMVKAMIAETIHANSHSVDTIQALLIMCLWPFKTTRLSEDPAPFYCSIAIQMSLQLGLHRASQPYWPLRNGSLSGPSTVMLDTEIRLTTWLACYVVNQMQSSHLGVPSSISADANLLAAFGDPAVESVLSQLCRIYHLLMQSSWEISGNAPTLTGMLEPTTRLAMVKQHHKRLVALEQQHLARKGDVVRISLLYARLQLCSFALLDDVPLSDDVLDLARDAEVTACELIDLTYGMNLSIAPIHTRRAMCYAAFVLVRLLQLPFEVQREMLHDSIERVRQSLSTAVSAPDDISCKACTVLQELPYIENKHRSPPILSRMGASIFYDTLRVYWEHCLEKQMPEEYLDFDKFDWSALGM</sequence>
<name>A0A420Y2C4_9PEZI</name>
<dbReference type="SMART" id="SM00906">
    <property type="entry name" value="Fungal_trans"/>
    <property type="match status" value="1"/>
</dbReference>